<organism evidence="1 2">
    <name type="scientific">Microvirga vignae</name>
    <dbReference type="NCBI Taxonomy" id="1225564"/>
    <lineage>
        <taxon>Bacteria</taxon>
        <taxon>Pseudomonadati</taxon>
        <taxon>Pseudomonadota</taxon>
        <taxon>Alphaproteobacteria</taxon>
        <taxon>Hyphomicrobiales</taxon>
        <taxon>Methylobacteriaceae</taxon>
        <taxon>Microvirga</taxon>
    </lineage>
</organism>
<reference evidence="1 2" key="1">
    <citation type="submission" date="2015-05" db="EMBL/GenBank/DDBJ databases">
        <title>Draft genome sequence of Microvirga vignae strain BR3299, a novel nitrogen fixing bacteria isolated from Brazil semi-aired region.</title>
        <authorList>
            <person name="Zilli J.E."/>
            <person name="Passos S.R."/>
            <person name="Leite J."/>
            <person name="Baldani J.I."/>
            <person name="Xavier G.R."/>
            <person name="Rumjaneck N.G."/>
            <person name="Simoes-Araujo J.L."/>
        </authorList>
    </citation>
    <scope>NUCLEOTIDE SEQUENCE [LARGE SCALE GENOMIC DNA]</scope>
    <source>
        <strain evidence="1 2">BR3299</strain>
    </source>
</reference>
<evidence type="ECO:0000313" key="2">
    <source>
        <dbReference type="Proteomes" id="UP000035489"/>
    </source>
</evidence>
<dbReference type="EMBL" id="LCYG01000156">
    <property type="protein sequence ID" value="KLK89447.1"/>
    <property type="molecule type" value="Genomic_DNA"/>
</dbReference>
<dbReference type="STRING" id="1225564.AA309_31370"/>
<dbReference type="AlphaFoldDB" id="A0A0H1RA42"/>
<dbReference type="Proteomes" id="UP000035489">
    <property type="component" value="Unassembled WGS sequence"/>
</dbReference>
<accession>A0A0H1RA42</accession>
<proteinExistence type="predicted"/>
<dbReference type="RefSeq" id="WP_047192950.1">
    <property type="nucleotide sequence ID" value="NZ_LCYG01000156.1"/>
</dbReference>
<evidence type="ECO:0008006" key="3">
    <source>
        <dbReference type="Google" id="ProtNLM"/>
    </source>
</evidence>
<comment type="caution">
    <text evidence="1">The sequence shown here is derived from an EMBL/GenBank/DDBJ whole genome shotgun (WGS) entry which is preliminary data.</text>
</comment>
<gene>
    <name evidence="1" type="ORF">AA309_31370</name>
</gene>
<sequence length="253" mass="27849">MSDPITETDLLAYVDDQLTPARRIEVEEYLARAPEAAARIMADLKDRDALRLVHAAPLARPSETMLQSAARLERALAWQELGLKLRRIAAVVTLIGFGWFAHGQVGLGINDSEASPKPPAFVEDALHSHETGLLRARMISQPEVAAFDPAEILAETGIRLPVLPDNWQVRDAQIFPSRYGHSIEIAIDAEDLGRVSLFAAHVPVFDVIDPTIARFDGAKTVYWQISQLAYALTGNGSDKALERAALRLSRKLQ</sequence>
<protein>
    <recommendedName>
        <fullName evidence="3">Anti-sigma factor</fullName>
    </recommendedName>
</protein>
<dbReference type="PATRIC" id="fig|1225564.3.peg.1408"/>
<name>A0A0H1RA42_9HYPH</name>
<evidence type="ECO:0000313" key="1">
    <source>
        <dbReference type="EMBL" id="KLK89447.1"/>
    </source>
</evidence>
<dbReference type="OrthoDB" id="9152892at2"/>
<keyword evidence="2" id="KW-1185">Reference proteome</keyword>